<protein>
    <submittedName>
        <fullName evidence="1">Uncharacterized protein</fullName>
    </submittedName>
</protein>
<reference evidence="1 2" key="1">
    <citation type="submission" date="2013-05" db="EMBL/GenBank/DDBJ databases">
        <title>Drechslerella stenobrocha genome reveals carnivorous origination and mechanical trapping mechanism of predatory fungi.</title>
        <authorList>
            <person name="Liu X."/>
            <person name="Zhang W."/>
            <person name="Liu K."/>
        </authorList>
    </citation>
    <scope>NUCLEOTIDE SEQUENCE [LARGE SCALE GENOMIC DNA]</scope>
    <source>
        <strain evidence="1 2">248</strain>
    </source>
</reference>
<dbReference type="EMBL" id="KI966457">
    <property type="protein sequence ID" value="EWC43693.1"/>
    <property type="molecule type" value="Genomic_DNA"/>
</dbReference>
<gene>
    <name evidence="1" type="ORF">DRE_01580</name>
</gene>
<proteinExistence type="predicted"/>
<evidence type="ECO:0000313" key="1">
    <source>
        <dbReference type="EMBL" id="EWC43693.1"/>
    </source>
</evidence>
<accession>W7HV17</accession>
<evidence type="ECO:0000313" key="2">
    <source>
        <dbReference type="Proteomes" id="UP000024837"/>
    </source>
</evidence>
<name>W7HV17_9PEZI</name>
<keyword evidence="2" id="KW-1185">Reference proteome</keyword>
<dbReference type="Proteomes" id="UP000024837">
    <property type="component" value="Unassembled WGS sequence"/>
</dbReference>
<dbReference type="AlphaFoldDB" id="W7HV17"/>
<organism evidence="1 2">
    <name type="scientific">Drechslerella stenobrocha 248</name>
    <dbReference type="NCBI Taxonomy" id="1043628"/>
    <lineage>
        <taxon>Eukaryota</taxon>
        <taxon>Fungi</taxon>
        <taxon>Dikarya</taxon>
        <taxon>Ascomycota</taxon>
        <taxon>Pezizomycotina</taxon>
        <taxon>Orbiliomycetes</taxon>
        <taxon>Orbiliales</taxon>
        <taxon>Orbiliaceae</taxon>
        <taxon>Drechslerella</taxon>
    </lineage>
</organism>
<sequence>MAQTATALTDLPVELLTYLVYDVIADDATLRAISKTCRLLRILALRRLSSETATLALTLAGSRSNIAAEFLKGQNRRSIGLTKKLVINVNSVESQCLERAEEYQDFLSDATTFVARCQNVERATLREASWLNDSSRCEIIDWTKRVLVLPKLTELFIDPCGRHLFRSAPDDEHLADIEGSDAAAPSSTPTGLTCLSVQAVSNGIYHYDYSQFSQLIQSTLTVNVRSLNRLWFNGPELAGALLGLPDGCLLEMRLRSLSVRILGAHDDFVRVFGLQLRSDADGAGALAPEDAVSQLQHLYLSDGRHEAGAELQLLRYLRTPELKSLQLGAQMLQSSTDDRRLPDVLSAFLCSFASLERFGVGRVKDASDPHYRSLVERVTAHHPGLKALAVWYSWTAGVQIARAGLPGLDRPLESLEMLCESTSGNQGLFATLSLVFRGENSPASLFIGHKVFEQAYWAGKDICVIVSTILYIHQKRENPYRILEYSTDENQTSPLVETPARLALFNGIKSTNKFRLSNLWKRTPQKAVANEYLTALSASLGGQSCQWLAKIPSWDKASKGDREAVALGLYNAIARRLPKGFRKLEVALKKDTQRIPREPFDRNFVWEQRDFGWELVRS</sequence>
<dbReference type="OrthoDB" id="5296114at2759"/>
<dbReference type="HOGENOM" id="CLU_483124_0_0_1"/>